<gene>
    <name evidence="5" type="ORF">HUJ06_013027</name>
</gene>
<keyword evidence="6" id="KW-1185">Reference proteome</keyword>
<dbReference type="SUPFAM" id="SSF52402">
    <property type="entry name" value="Adenine nucleotide alpha hydrolases-like"/>
    <property type="match status" value="1"/>
</dbReference>
<evidence type="ECO:0000256" key="1">
    <source>
        <dbReference type="ARBA" id="ARBA00022741"/>
    </source>
</evidence>
<dbReference type="PANTHER" id="PTHR11772:SF48">
    <property type="entry name" value="ASPARAGINE SYNTHETASE [GLUTAMINE-HYDROLYZING] 1"/>
    <property type="match status" value="1"/>
</dbReference>
<evidence type="ECO:0000259" key="4">
    <source>
        <dbReference type="Pfam" id="PF00733"/>
    </source>
</evidence>
<feature type="domain" description="Asparagine synthetase" evidence="4">
    <location>
        <begin position="45"/>
        <end position="239"/>
    </location>
</feature>
<dbReference type="InterPro" id="IPR050795">
    <property type="entry name" value="Asn_Synthetase"/>
</dbReference>
<dbReference type="PANTHER" id="PTHR11772">
    <property type="entry name" value="ASPARAGINE SYNTHETASE"/>
    <property type="match status" value="1"/>
</dbReference>
<dbReference type="Pfam" id="PF00733">
    <property type="entry name" value="Asn_synthase"/>
    <property type="match status" value="1"/>
</dbReference>
<keyword evidence="3" id="KW-1133">Transmembrane helix</keyword>
<evidence type="ECO:0000313" key="5">
    <source>
        <dbReference type="EMBL" id="DAD38705.1"/>
    </source>
</evidence>
<dbReference type="EMBL" id="DUZY01000005">
    <property type="protein sequence ID" value="DAD38705.1"/>
    <property type="molecule type" value="Genomic_DNA"/>
</dbReference>
<dbReference type="Gene3D" id="3.40.50.620">
    <property type="entry name" value="HUPs"/>
    <property type="match status" value="1"/>
</dbReference>
<sequence length="317" mass="35406">MERISWTCWMECSRLCYLTPETTASLLPKMPLGSPPSISGGDLMAVIKRLMTDVPFGVLLSGGLDSSLVASITSRYFAGTKAAKQWRTQLQYSFCVGLEGSPDFKATKEVVDYLGTIHHEFHFTVQDGIDAIEDVIYHIEAYGVTTVRASTPMFLMFRGSDEIFGGYLYFHKAPNMKTYNVLINNLFYMNWGLLAFWVLHSPFNPLGIRQLSAQKHSSKFGKTQPELGSCMKALLAEQVYETINGLNTLFSDTNATQKHRHVIKTTLSLLATSFLPFNFWLDATLTAVFLINRLPSPVLDGKSPIEKLFSSPPTTLC</sequence>
<feature type="transmembrane region" description="Helical" evidence="3">
    <location>
        <begin position="181"/>
        <end position="199"/>
    </location>
</feature>
<dbReference type="Proteomes" id="UP000607653">
    <property type="component" value="Unassembled WGS sequence"/>
</dbReference>
<dbReference type="InterPro" id="IPR014729">
    <property type="entry name" value="Rossmann-like_a/b/a_fold"/>
</dbReference>
<dbReference type="GO" id="GO:0005524">
    <property type="term" value="F:ATP binding"/>
    <property type="evidence" value="ECO:0007669"/>
    <property type="project" value="UniProtKB-KW"/>
</dbReference>
<evidence type="ECO:0000313" key="6">
    <source>
        <dbReference type="Proteomes" id="UP000607653"/>
    </source>
</evidence>
<keyword evidence="3" id="KW-0812">Transmembrane</keyword>
<evidence type="ECO:0000256" key="3">
    <source>
        <dbReference type="SAM" id="Phobius"/>
    </source>
</evidence>
<reference evidence="5 6" key="1">
    <citation type="journal article" date="2020" name="Mol. Biol. Evol.">
        <title>Distinct Expression and Methylation Patterns for Genes with Different Fates following a Single Whole-Genome Duplication in Flowering Plants.</title>
        <authorList>
            <person name="Shi T."/>
            <person name="Rahmani R.S."/>
            <person name="Gugger P.F."/>
            <person name="Wang M."/>
            <person name="Li H."/>
            <person name="Zhang Y."/>
            <person name="Li Z."/>
            <person name="Wang Q."/>
            <person name="Van de Peer Y."/>
            <person name="Marchal K."/>
            <person name="Chen J."/>
        </authorList>
    </citation>
    <scope>NUCLEOTIDE SEQUENCE [LARGE SCALE GENOMIC DNA]</scope>
    <source>
        <tissue evidence="5">Leaf</tissue>
    </source>
</reference>
<keyword evidence="3" id="KW-0472">Membrane</keyword>
<dbReference type="GO" id="GO:0004066">
    <property type="term" value="F:asparagine synthase (glutamine-hydrolyzing) activity"/>
    <property type="evidence" value="ECO:0007669"/>
    <property type="project" value="InterPro"/>
</dbReference>
<dbReference type="GO" id="GO:0006529">
    <property type="term" value="P:asparagine biosynthetic process"/>
    <property type="evidence" value="ECO:0007669"/>
    <property type="project" value="InterPro"/>
</dbReference>
<keyword evidence="1" id="KW-0547">Nucleotide-binding</keyword>
<organism evidence="5 6">
    <name type="scientific">Nelumbo nucifera</name>
    <name type="common">Sacred lotus</name>
    <dbReference type="NCBI Taxonomy" id="4432"/>
    <lineage>
        <taxon>Eukaryota</taxon>
        <taxon>Viridiplantae</taxon>
        <taxon>Streptophyta</taxon>
        <taxon>Embryophyta</taxon>
        <taxon>Tracheophyta</taxon>
        <taxon>Spermatophyta</taxon>
        <taxon>Magnoliopsida</taxon>
        <taxon>Proteales</taxon>
        <taxon>Nelumbonaceae</taxon>
        <taxon>Nelumbo</taxon>
    </lineage>
</organism>
<dbReference type="InterPro" id="IPR001962">
    <property type="entry name" value="Asn_synthase"/>
</dbReference>
<proteinExistence type="predicted"/>
<protein>
    <recommendedName>
        <fullName evidence="4">Asparagine synthetase domain-containing protein</fullName>
    </recommendedName>
</protein>
<accession>A0A822Z5I0</accession>
<name>A0A822Z5I0_NELNU</name>
<keyword evidence="2" id="KW-0067">ATP-binding</keyword>
<evidence type="ECO:0000256" key="2">
    <source>
        <dbReference type="ARBA" id="ARBA00022840"/>
    </source>
</evidence>
<comment type="caution">
    <text evidence="5">The sequence shown here is derived from an EMBL/GenBank/DDBJ whole genome shotgun (WGS) entry which is preliminary data.</text>
</comment>
<dbReference type="AlphaFoldDB" id="A0A822Z5I0"/>
<dbReference type="CDD" id="cd01991">
    <property type="entry name" value="Asn_synthase_B_C"/>
    <property type="match status" value="1"/>
</dbReference>